<dbReference type="Pfam" id="PF04967">
    <property type="entry name" value="HTH_10"/>
    <property type="match status" value="1"/>
</dbReference>
<comment type="caution">
    <text evidence="5">The sequence shown here is derived from an EMBL/GenBank/DDBJ whole genome shotgun (WGS) entry which is preliminary data.</text>
</comment>
<evidence type="ECO:0000313" key="6">
    <source>
        <dbReference type="Proteomes" id="UP001500962"/>
    </source>
</evidence>
<dbReference type="EMBL" id="BAAADN010000010">
    <property type="protein sequence ID" value="GAA0453514.1"/>
    <property type="molecule type" value="Genomic_DNA"/>
</dbReference>
<name>A0AAV3SCQ4_HALDO</name>
<dbReference type="PANTHER" id="PTHR34236:SF1">
    <property type="entry name" value="DIMETHYL SULFOXIDE REDUCTASE TRANSCRIPTIONAL ACTIVATOR"/>
    <property type="match status" value="1"/>
</dbReference>
<accession>A0AAV3SCQ4</accession>
<evidence type="ECO:0000259" key="4">
    <source>
        <dbReference type="Pfam" id="PF24278"/>
    </source>
</evidence>
<proteinExistence type="predicted"/>
<dbReference type="InterPro" id="IPR007050">
    <property type="entry name" value="HTH_bacterioopsin"/>
</dbReference>
<evidence type="ECO:0000256" key="2">
    <source>
        <dbReference type="ARBA" id="ARBA00023163"/>
    </source>
</evidence>
<evidence type="ECO:0000256" key="1">
    <source>
        <dbReference type="ARBA" id="ARBA00023015"/>
    </source>
</evidence>
<reference evidence="5" key="1">
    <citation type="journal article" date="2014" name="Int. J. Syst. Evol. Microbiol.">
        <title>Complete genome sequence of Corynebacterium casei LMG S-19264T (=DSM 44701T), isolated from a smear-ripened cheese.</title>
        <authorList>
            <consortium name="US DOE Joint Genome Institute (JGI-PGF)"/>
            <person name="Walter F."/>
            <person name="Albersmeier A."/>
            <person name="Kalinowski J."/>
            <person name="Ruckert C."/>
        </authorList>
    </citation>
    <scope>NUCLEOTIDE SEQUENCE</scope>
    <source>
        <strain evidence="5">JCM 12289</strain>
    </source>
</reference>
<dbReference type="Gene3D" id="1.10.10.10">
    <property type="entry name" value="Winged helix-like DNA-binding domain superfamily/Winged helix DNA-binding domain"/>
    <property type="match status" value="1"/>
</dbReference>
<organism evidence="5 6">
    <name type="scientific">Halococcus dombrowskii</name>
    <dbReference type="NCBI Taxonomy" id="179637"/>
    <lineage>
        <taxon>Archaea</taxon>
        <taxon>Methanobacteriati</taxon>
        <taxon>Methanobacteriota</taxon>
        <taxon>Stenosarchaea group</taxon>
        <taxon>Halobacteria</taxon>
        <taxon>Halobacteriales</taxon>
        <taxon>Halococcaceae</taxon>
        <taxon>Halococcus</taxon>
    </lineage>
</organism>
<evidence type="ECO:0000259" key="3">
    <source>
        <dbReference type="Pfam" id="PF04967"/>
    </source>
</evidence>
<feature type="domain" description="HVO-0513-like N-terminal" evidence="4">
    <location>
        <begin position="25"/>
        <end position="158"/>
    </location>
</feature>
<sequence length="224" mass="24795">MGHRDETSLMRYFEFTIKPDDGAIHPVDNAIIETPGVTREALVHINALANGTGVMLYRLRGDVTDLETRLDGHPELLSCAPVAIEGETFHFYVHVKPGQPAGRLMAVAQKYALMIIPPLSFIEGGLQITIVGTHKMLQQALEELPEETHISVEQVGEYSPNSRNVLTLLTDRQLEVFETAVENGYYDIPRRATHEDIADGLGCAASTVDEHLRKAELRILTSLV</sequence>
<dbReference type="InterPro" id="IPR036388">
    <property type="entry name" value="WH-like_DNA-bd_sf"/>
</dbReference>
<dbReference type="InterPro" id="IPR056493">
    <property type="entry name" value="HVO_0513_N"/>
</dbReference>
<evidence type="ECO:0000313" key="5">
    <source>
        <dbReference type="EMBL" id="GAA0453514.1"/>
    </source>
</evidence>
<feature type="domain" description="HTH bat-type" evidence="3">
    <location>
        <begin position="169"/>
        <end position="220"/>
    </location>
</feature>
<keyword evidence="1" id="KW-0805">Transcription regulation</keyword>
<dbReference type="Proteomes" id="UP001500962">
    <property type="component" value="Unassembled WGS sequence"/>
</dbReference>
<protein>
    <recommendedName>
        <fullName evidence="7">DNA-binding protein</fullName>
    </recommendedName>
</protein>
<dbReference type="AlphaFoldDB" id="A0AAV3SCQ4"/>
<dbReference type="Pfam" id="PF24278">
    <property type="entry name" value="HVO_0513_N"/>
    <property type="match status" value="1"/>
</dbReference>
<reference evidence="5" key="2">
    <citation type="submission" date="2023-12" db="EMBL/GenBank/DDBJ databases">
        <authorList>
            <person name="Sun Q."/>
            <person name="Inoue M."/>
        </authorList>
    </citation>
    <scope>NUCLEOTIDE SEQUENCE</scope>
    <source>
        <strain evidence="5">JCM 12289</strain>
    </source>
</reference>
<evidence type="ECO:0008006" key="7">
    <source>
        <dbReference type="Google" id="ProtNLM"/>
    </source>
</evidence>
<gene>
    <name evidence="5" type="ORF">GCM10008985_06590</name>
</gene>
<keyword evidence="2" id="KW-0804">Transcription</keyword>
<dbReference type="PANTHER" id="PTHR34236">
    <property type="entry name" value="DIMETHYL SULFOXIDE REDUCTASE TRANSCRIPTIONAL ACTIVATOR"/>
    <property type="match status" value="1"/>
</dbReference>